<dbReference type="InterPro" id="IPR011033">
    <property type="entry name" value="PRC_barrel-like_sf"/>
</dbReference>
<feature type="chain" id="PRO_5035864707" description="PRC-barrel domain-containing protein" evidence="1">
    <location>
        <begin position="22"/>
        <end position="128"/>
    </location>
</feature>
<evidence type="ECO:0000313" key="4">
    <source>
        <dbReference type="Proteomes" id="UP000681075"/>
    </source>
</evidence>
<protein>
    <recommendedName>
        <fullName evidence="2">PRC-barrel domain-containing protein</fullName>
    </recommendedName>
</protein>
<keyword evidence="1" id="KW-0732">Signal</keyword>
<dbReference type="PANTHER" id="PTHR36505">
    <property type="entry name" value="BLR1072 PROTEIN"/>
    <property type="match status" value="1"/>
</dbReference>
<organism evidence="3 4">
    <name type="scientific">Roseiterribacter gracilis</name>
    <dbReference type="NCBI Taxonomy" id="2812848"/>
    <lineage>
        <taxon>Bacteria</taxon>
        <taxon>Pseudomonadati</taxon>
        <taxon>Pseudomonadota</taxon>
        <taxon>Alphaproteobacteria</taxon>
        <taxon>Rhodospirillales</taxon>
        <taxon>Roseiterribacteraceae</taxon>
        <taxon>Roseiterribacter</taxon>
    </lineage>
</organism>
<dbReference type="InterPro" id="IPR027275">
    <property type="entry name" value="PRC-brl_dom"/>
</dbReference>
<accession>A0A8S8X9F3</accession>
<name>A0A8S8X9F3_9PROT</name>
<comment type="caution">
    <text evidence="3">The sequence shown here is derived from an EMBL/GenBank/DDBJ whole genome shotgun (WGS) entry which is preliminary data.</text>
</comment>
<dbReference type="Pfam" id="PF05239">
    <property type="entry name" value="PRC"/>
    <property type="match status" value="1"/>
</dbReference>
<dbReference type="Gene3D" id="2.30.30.240">
    <property type="entry name" value="PRC-barrel domain"/>
    <property type="match status" value="1"/>
</dbReference>
<gene>
    <name evidence="3" type="ORF">TMPK1_09490</name>
</gene>
<dbReference type="SUPFAM" id="SSF50346">
    <property type="entry name" value="PRC-barrel domain"/>
    <property type="match status" value="1"/>
</dbReference>
<evidence type="ECO:0000256" key="1">
    <source>
        <dbReference type="SAM" id="SignalP"/>
    </source>
</evidence>
<evidence type="ECO:0000259" key="2">
    <source>
        <dbReference type="Pfam" id="PF05239"/>
    </source>
</evidence>
<dbReference type="RefSeq" id="WP_420241766.1">
    <property type="nucleotide sequence ID" value="NZ_BOPV01000001.1"/>
</dbReference>
<dbReference type="PANTHER" id="PTHR36505:SF1">
    <property type="entry name" value="BLR1072 PROTEIN"/>
    <property type="match status" value="1"/>
</dbReference>
<feature type="signal peptide" evidence="1">
    <location>
        <begin position="1"/>
        <end position="21"/>
    </location>
</feature>
<dbReference type="EMBL" id="BOPV01000001">
    <property type="protein sequence ID" value="GIL38712.1"/>
    <property type="molecule type" value="Genomic_DNA"/>
</dbReference>
<proteinExistence type="predicted"/>
<keyword evidence="4" id="KW-1185">Reference proteome</keyword>
<sequence>MRSLFAGAAIALAMSAGAAHAADLTPQTITSLKIDATSVQQGWRASKVIGATVKNDADETIGKIDDLIVGRSDQVLYAVVGVGGFLGVGEKNVVVPYRLFRYGEKVVILPGGTKDALKNLPKFEYQKG</sequence>
<evidence type="ECO:0000313" key="3">
    <source>
        <dbReference type="EMBL" id="GIL38712.1"/>
    </source>
</evidence>
<reference evidence="3" key="1">
    <citation type="submission" date="2021-02" db="EMBL/GenBank/DDBJ databases">
        <title>Genome sequence of Rhodospirillales sp. strain TMPK1 isolated from soil.</title>
        <authorList>
            <person name="Nakai R."/>
            <person name="Kusada H."/>
            <person name="Tamaki H."/>
        </authorList>
    </citation>
    <scope>NUCLEOTIDE SEQUENCE</scope>
    <source>
        <strain evidence="3">TMPK1</strain>
    </source>
</reference>
<dbReference type="Proteomes" id="UP000681075">
    <property type="component" value="Unassembled WGS sequence"/>
</dbReference>
<feature type="domain" description="PRC-barrel" evidence="2">
    <location>
        <begin position="44"/>
        <end position="112"/>
    </location>
</feature>
<dbReference type="AlphaFoldDB" id="A0A8S8X9F3"/>